<comment type="caution">
    <text evidence="3">The sequence shown here is derived from an EMBL/GenBank/DDBJ whole genome shotgun (WGS) entry which is preliminary data.</text>
</comment>
<keyword evidence="4" id="KW-1185">Reference proteome</keyword>
<dbReference type="EMBL" id="JYIX01000036">
    <property type="protein sequence ID" value="KJL32585.1"/>
    <property type="molecule type" value="Genomic_DNA"/>
</dbReference>
<dbReference type="EC" id="1.14.13.50" evidence="3"/>
<evidence type="ECO:0000259" key="2">
    <source>
        <dbReference type="Pfam" id="PF01494"/>
    </source>
</evidence>
<keyword evidence="3" id="KW-0503">Monooxygenase</keyword>
<protein>
    <submittedName>
        <fullName evidence="3">Pentachlorophenol 4-monooxygenase</fullName>
        <ecNumber evidence="3">1.14.13.50</ecNumber>
    </submittedName>
</protein>
<organism evidence="3 4">
    <name type="scientific">Microbacterium azadirachtae</name>
    <dbReference type="NCBI Taxonomy" id="582680"/>
    <lineage>
        <taxon>Bacteria</taxon>
        <taxon>Bacillati</taxon>
        <taxon>Actinomycetota</taxon>
        <taxon>Actinomycetes</taxon>
        <taxon>Micrococcales</taxon>
        <taxon>Microbacteriaceae</taxon>
        <taxon>Microbacterium</taxon>
    </lineage>
</organism>
<dbReference type="PANTHER" id="PTHR43476">
    <property type="entry name" value="3-(3-HYDROXY-PHENYL)PROPIONATE/3-HYDROXYCINNAMIC ACID HYDROXYLASE"/>
    <property type="match status" value="1"/>
</dbReference>
<evidence type="ECO:0000313" key="3">
    <source>
        <dbReference type="EMBL" id="KJL32585.1"/>
    </source>
</evidence>
<evidence type="ECO:0000256" key="1">
    <source>
        <dbReference type="ARBA" id="ARBA00023002"/>
    </source>
</evidence>
<gene>
    <name evidence="3" type="primary">pcpB_2</name>
    <name evidence="3" type="ORF">RS86_02364</name>
</gene>
<accession>A0A0F0LJU6</accession>
<name>A0A0F0LJU6_9MICO</name>
<dbReference type="GO" id="GO:0008688">
    <property type="term" value="F:3-(3-hydroxyphenyl)propionate hydroxylase activity"/>
    <property type="evidence" value="ECO:0007669"/>
    <property type="project" value="TreeGrafter"/>
</dbReference>
<dbReference type="Proteomes" id="UP000033740">
    <property type="component" value="Unassembled WGS sequence"/>
</dbReference>
<dbReference type="Gene3D" id="3.30.70.2450">
    <property type="match status" value="1"/>
</dbReference>
<dbReference type="Gene3D" id="3.50.50.60">
    <property type="entry name" value="FAD/NAD(P)-binding domain"/>
    <property type="match status" value="1"/>
</dbReference>
<sequence>MSDPEQLLVSTTVLDHDVVIVGAGPVGMLLACLLAQDGIDVVVCERRRDEDPRSRAIGIHAPGLEMLDRAGVGAAARAASLALEGGDVLSRGRVLASLDFSAHRPVRVLPQQRTHALLRERLQTLSAGALHPGCSVRAVRDEGEFVRLAVDRPAGRQEVTAAFVVLADGVHSTLRRELGFEWRRRPGRAAYTMADVPDPAAGVRAQLHCEPGGIVEAFPLPGGMRRWVLRGGGLHSGAEFRIAIAERIGREPAIGDEVRPTGFVAAQHLSRTVARGRVALLGDAAHEISPIGGQGMNLGWVNAGRLAAALRTALVEGDRDLGGYAHGALRAARAAQRRSAFYMTMGAPAQGVPLATRETLIRVLGSGPLRSWASGLVTMRGF</sequence>
<keyword evidence="1 3" id="KW-0560">Oxidoreductase</keyword>
<dbReference type="PRINTS" id="PR00420">
    <property type="entry name" value="RNGMNOXGNASE"/>
</dbReference>
<dbReference type="InterPro" id="IPR050631">
    <property type="entry name" value="PheA/TfdB_FAD_monoxygenase"/>
</dbReference>
<dbReference type="Pfam" id="PF01494">
    <property type="entry name" value="FAD_binding_3"/>
    <property type="match status" value="1"/>
</dbReference>
<dbReference type="SUPFAM" id="SSF51905">
    <property type="entry name" value="FAD/NAD(P)-binding domain"/>
    <property type="match status" value="1"/>
</dbReference>
<proteinExistence type="predicted"/>
<dbReference type="GO" id="GO:0018677">
    <property type="term" value="F:pentachlorophenol monooxygenase activity"/>
    <property type="evidence" value="ECO:0007669"/>
    <property type="project" value="UniProtKB-EC"/>
</dbReference>
<dbReference type="STRING" id="582680.RS86_02364"/>
<dbReference type="InterPro" id="IPR002938">
    <property type="entry name" value="FAD-bd"/>
</dbReference>
<reference evidence="3 4" key="1">
    <citation type="submission" date="2015-02" db="EMBL/GenBank/DDBJ databases">
        <title>Draft genome sequences of ten Microbacterium spp. with emphasis on heavy metal contaminated environments.</title>
        <authorList>
            <person name="Corretto E."/>
        </authorList>
    </citation>
    <scope>NUCLEOTIDE SEQUENCE [LARGE SCALE GENOMIC DNA]</scope>
    <source>
        <strain evidence="3 4">ARN176</strain>
    </source>
</reference>
<dbReference type="AlphaFoldDB" id="A0A0F0LJU6"/>
<dbReference type="PANTHER" id="PTHR43476:SF3">
    <property type="entry name" value="FAD-BINDING MONOOXYGENASE"/>
    <property type="match status" value="1"/>
</dbReference>
<dbReference type="InterPro" id="IPR036188">
    <property type="entry name" value="FAD/NAD-bd_sf"/>
</dbReference>
<feature type="domain" description="FAD-binding" evidence="2">
    <location>
        <begin position="16"/>
        <end position="337"/>
    </location>
</feature>
<dbReference type="RefSeq" id="WP_052680232.1">
    <property type="nucleotide sequence ID" value="NZ_JYIX01000036.1"/>
</dbReference>
<dbReference type="GO" id="GO:0071949">
    <property type="term" value="F:FAD binding"/>
    <property type="evidence" value="ECO:0007669"/>
    <property type="project" value="InterPro"/>
</dbReference>
<evidence type="ECO:0000313" key="4">
    <source>
        <dbReference type="Proteomes" id="UP000033740"/>
    </source>
</evidence>
<dbReference type="PATRIC" id="fig|582680.6.peg.2429"/>
<dbReference type="GO" id="GO:0019622">
    <property type="term" value="P:3-(3-hydroxy)phenylpropionate catabolic process"/>
    <property type="evidence" value="ECO:0007669"/>
    <property type="project" value="TreeGrafter"/>
</dbReference>